<keyword evidence="2" id="KW-1133">Transmembrane helix</keyword>
<keyword evidence="2" id="KW-0472">Membrane</keyword>
<protein>
    <recommendedName>
        <fullName evidence="5">ATP/GTP-binding protein</fullName>
    </recommendedName>
</protein>
<dbReference type="EMBL" id="JAAKZV010000045">
    <property type="protein sequence ID" value="NGN64865.1"/>
    <property type="molecule type" value="Genomic_DNA"/>
</dbReference>
<keyword evidence="2" id="KW-0812">Transmembrane</keyword>
<keyword evidence="4" id="KW-1185">Reference proteome</keyword>
<feature type="transmembrane region" description="Helical" evidence="2">
    <location>
        <begin position="122"/>
        <end position="145"/>
    </location>
</feature>
<evidence type="ECO:0000313" key="4">
    <source>
        <dbReference type="Proteomes" id="UP000481583"/>
    </source>
</evidence>
<dbReference type="InterPro" id="IPR027417">
    <property type="entry name" value="P-loop_NTPase"/>
</dbReference>
<sequence>MRTPRPEAGPGIWRFGRRPKPPEEPDRVEDRQLVGGALLTLAGAFIVWSLYRNGVIPFRHWPLELVTPDSWWDGKGRDRAGAVFADLYDLAVLAFIGWIAGRAGQWPEAVRRYVLDAGERRRAAGTISGAFVVWMLVVPSGFIPVVPVFFDLAPDAWLRDPSSEAAVFLFTYGVYTLLTGAIVWGAARLGRWREVFRPQHKDAEEDEAEEPELVAADWAELRAVGLGDVADALEREAASGAMNDVDQARITRAWETVQAQPTRLKPFTDAVRHDGAGAFPHPSGLRDIGARAALHDLVTGQVRIGAAPDDGRNEYAYRGEGIALEPSLVSTGLLVVGPAASGKTGRVVAPCAESLCLLALAGRAAVVSVGSAGSALGADDAYDVVIRIGDPDSRHDLDLYGGTQDPDQAAALLADALLGADPGVRTAELRQASLALAQLLGPYRSAHGRFPGVPELRALLDAEPVAVGSLREACEAAGDGAALRELEGRERQSRRAGDIGPLLADRIAVLDRPAFAGFFEPGWQGRQFSMRALEHPMRVRIDLPERGHAEAARLLTRLLLAQFVSVAPARRDRSLFVGLVLDDAAHTVTAETVRGVQRLRSANAGVVLALRSLDEVAEALRGPLLSAVGCRMALSGVSTWDGRHFADAWGAEWVQTRDVTHTPDVSGGTLRRSLRGVRQLVTGSKVMSQSVTVRQVERERWSASELANTVPAGHAVVSFTSVEGARGAPVLVDLHG</sequence>
<reference evidence="3 4" key="1">
    <citation type="submission" date="2020-02" db="EMBL/GenBank/DDBJ databases">
        <title>Whole-genome analyses of novel actinobacteria.</title>
        <authorList>
            <person name="Sahin N."/>
        </authorList>
    </citation>
    <scope>NUCLEOTIDE SEQUENCE [LARGE SCALE GENOMIC DNA]</scope>
    <source>
        <strain evidence="3 4">A7024</strain>
    </source>
</reference>
<dbReference type="Proteomes" id="UP000481583">
    <property type="component" value="Unassembled WGS sequence"/>
</dbReference>
<evidence type="ECO:0000256" key="2">
    <source>
        <dbReference type="SAM" id="Phobius"/>
    </source>
</evidence>
<dbReference type="SUPFAM" id="SSF52540">
    <property type="entry name" value="P-loop containing nucleoside triphosphate hydrolases"/>
    <property type="match status" value="1"/>
</dbReference>
<dbReference type="AlphaFoldDB" id="A0A6G4TY10"/>
<feature type="transmembrane region" description="Helical" evidence="2">
    <location>
        <begin position="165"/>
        <end position="187"/>
    </location>
</feature>
<organism evidence="3 4">
    <name type="scientific">Streptomyces coryli</name>
    <dbReference type="NCBI Taxonomy" id="1128680"/>
    <lineage>
        <taxon>Bacteria</taxon>
        <taxon>Bacillati</taxon>
        <taxon>Actinomycetota</taxon>
        <taxon>Actinomycetes</taxon>
        <taxon>Kitasatosporales</taxon>
        <taxon>Streptomycetaceae</taxon>
        <taxon>Streptomyces</taxon>
    </lineage>
</organism>
<name>A0A6G4TY10_9ACTN</name>
<dbReference type="Gene3D" id="3.40.50.300">
    <property type="entry name" value="P-loop containing nucleotide triphosphate hydrolases"/>
    <property type="match status" value="1"/>
</dbReference>
<feature type="region of interest" description="Disordered" evidence="1">
    <location>
        <begin position="1"/>
        <end position="27"/>
    </location>
</feature>
<gene>
    <name evidence="3" type="ORF">G5C51_13285</name>
</gene>
<proteinExistence type="predicted"/>
<feature type="transmembrane region" description="Helical" evidence="2">
    <location>
        <begin position="33"/>
        <end position="51"/>
    </location>
</feature>
<comment type="caution">
    <text evidence="3">The sequence shown here is derived from an EMBL/GenBank/DDBJ whole genome shotgun (WGS) entry which is preliminary data.</text>
</comment>
<evidence type="ECO:0008006" key="5">
    <source>
        <dbReference type="Google" id="ProtNLM"/>
    </source>
</evidence>
<evidence type="ECO:0000256" key="1">
    <source>
        <dbReference type="SAM" id="MobiDB-lite"/>
    </source>
</evidence>
<accession>A0A6G4TY10</accession>
<evidence type="ECO:0000313" key="3">
    <source>
        <dbReference type="EMBL" id="NGN64865.1"/>
    </source>
</evidence>